<feature type="chain" id="PRO_5046963043" evidence="2">
    <location>
        <begin position="30"/>
        <end position="161"/>
    </location>
</feature>
<dbReference type="Gene3D" id="3.10.450.10">
    <property type="match status" value="1"/>
</dbReference>
<evidence type="ECO:0000313" key="3">
    <source>
        <dbReference type="Proteomes" id="UP001652625"/>
    </source>
</evidence>
<accession>A0ABM4CYQ6</accession>
<keyword evidence="2" id="KW-0732">Signal</keyword>
<evidence type="ECO:0000256" key="2">
    <source>
        <dbReference type="SAM" id="SignalP"/>
    </source>
</evidence>
<gene>
    <name evidence="4" type="primary">LOC105847680</name>
</gene>
<feature type="region of interest" description="Disordered" evidence="1">
    <location>
        <begin position="31"/>
        <end position="53"/>
    </location>
</feature>
<dbReference type="InterPro" id="IPR046350">
    <property type="entry name" value="Cystatin_sf"/>
</dbReference>
<organism evidence="3 4">
    <name type="scientific">Hydra vulgaris</name>
    <name type="common">Hydra</name>
    <name type="synonym">Hydra attenuata</name>
    <dbReference type="NCBI Taxonomy" id="6087"/>
    <lineage>
        <taxon>Eukaryota</taxon>
        <taxon>Metazoa</taxon>
        <taxon>Cnidaria</taxon>
        <taxon>Hydrozoa</taxon>
        <taxon>Hydroidolina</taxon>
        <taxon>Anthoathecata</taxon>
        <taxon>Aplanulata</taxon>
        <taxon>Hydridae</taxon>
        <taxon>Hydra</taxon>
    </lineage>
</organism>
<protein>
    <submittedName>
        <fullName evidence="4">Uncharacterized protein LOC105847680 isoform X2</fullName>
    </submittedName>
</protein>
<proteinExistence type="predicted"/>
<evidence type="ECO:0000313" key="4">
    <source>
        <dbReference type="RefSeq" id="XP_065667094.1"/>
    </source>
</evidence>
<feature type="signal peptide" evidence="2">
    <location>
        <begin position="1"/>
        <end position="29"/>
    </location>
</feature>
<dbReference type="GeneID" id="105847680"/>
<reference evidence="4" key="1">
    <citation type="submission" date="2025-08" db="UniProtKB">
        <authorList>
            <consortium name="RefSeq"/>
        </authorList>
    </citation>
    <scope>IDENTIFICATION</scope>
</reference>
<evidence type="ECO:0000256" key="1">
    <source>
        <dbReference type="SAM" id="MobiDB-lite"/>
    </source>
</evidence>
<sequence>MMMMVIMMTIMMMIMMMMMLTMMKMQVSAGTMNSSTDDSDINEESSDKNDVTEKELLSNIQSFLAKDFNLRSNSMYSYELLEMKQTNKKIINDGMSIHFMLTFAQTGCRKNGALKEQLKCPTGVLMDKNKPTKTEIVKVIVNIPEKVLHNFEERHLTVIYS</sequence>
<dbReference type="RefSeq" id="XP_065667094.1">
    <property type="nucleotide sequence ID" value="XM_065811022.1"/>
</dbReference>
<name>A0ABM4CYQ6_HYDVU</name>
<dbReference type="Proteomes" id="UP001652625">
    <property type="component" value="Chromosome 11"/>
</dbReference>
<dbReference type="SUPFAM" id="SSF54403">
    <property type="entry name" value="Cystatin/monellin"/>
    <property type="match status" value="1"/>
</dbReference>
<keyword evidence="3" id="KW-1185">Reference proteome</keyword>